<dbReference type="PRINTS" id="PR00037">
    <property type="entry name" value="HTHLACR"/>
</dbReference>
<dbReference type="GO" id="GO:0003677">
    <property type="term" value="F:DNA binding"/>
    <property type="evidence" value="ECO:0007669"/>
    <property type="project" value="UniProtKB-KW"/>
</dbReference>
<dbReference type="Pfam" id="PF08220">
    <property type="entry name" value="HTH_DeoR"/>
    <property type="match status" value="1"/>
</dbReference>
<dbReference type="EMBL" id="BMNQ01000011">
    <property type="protein sequence ID" value="GGJ91058.1"/>
    <property type="molecule type" value="Genomic_DNA"/>
</dbReference>
<evidence type="ECO:0000313" key="5">
    <source>
        <dbReference type="EMBL" id="GGJ91058.1"/>
    </source>
</evidence>
<dbReference type="PANTHER" id="PTHR30363:SF44">
    <property type="entry name" value="AGA OPERON TRANSCRIPTIONAL REPRESSOR-RELATED"/>
    <property type="match status" value="1"/>
</dbReference>
<dbReference type="PROSITE" id="PS51000">
    <property type="entry name" value="HTH_DEOR_2"/>
    <property type="match status" value="1"/>
</dbReference>
<dbReference type="InterPro" id="IPR037171">
    <property type="entry name" value="NagB/RpiA_transferase-like"/>
</dbReference>
<dbReference type="InterPro" id="IPR014036">
    <property type="entry name" value="DeoR-like_C"/>
</dbReference>
<dbReference type="GO" id="GO:0003700">
    <property type="term" value="F:DNA-binding transcription factor activity"/>
    <property type="evidence" value="ECO:0007669"/>
    <property type="project" value="InterPro"/>
</dbReference>
<comment type="caution">
    <text evidence="5">The sequence shown here is derived from an EMBL/GenBank/DDBJ whole genome shotgun (WGS) entry which is preliminary data.</text>
</comment>
<reference evidence="5" key="1">
    <citation type="journal article" date="2014" name="Int. J. Syst. Evol. Microbiol.">
        <title>Complete genome sequence of Corynebacterium casei LMG S-19264T (=DSM 44701T), isolated from a smear-ripened cheese.</title>
        <authorList>
            <consortium name="US DOE Joint Genome Institute (JGI-PGF)"/>
            <person name="Walter F."/>
            <person name="Albersmeier A."/>
            <person name="Kalinowski J."/>
            <person name="Ruckert C."/>
        </authorList>
    </citation>
    <scope>NUCLEOTIDE SEQUENCE</scope>
    <source>
        <strain evidence="5">JCM 12580</strain>
    </source>
</reference>
<dbReference type="SUPFAM" id="SSF100950">
    <property type="entry name" value="NagB/RpiA/CoA transferase-like"/>
    <property type="match status" value="1"/>
</dbReference>
<dbReference type="AlphaFoldDB" id="A0A917UWP7"/>
<protein>
    <submittedName>
        <fullName evidence="5">HTH-type transcriptional regulator YulB</fullName>
    </submittedName>
</protein>
<dbReference type="Gene3D" id="1.10.10.10">
    <property type="entry name" value="Winged helix-like DNA-binding domain superfamily/Winged helix DNA-binding domain"/>
    <property type="match status" value="1"/>
</dbReference>
<keyword evidence="2" id="KW-0238">DNA-binding</keyword>
<evidence type="ECO:0000256" key="2">
    <source>
        <dbReference type="ARBA" id="ARBA00023125"/>
    </source>
</evidence>
<dbReference type="InterPro" id="IPR036390">
    <property type="entry name" value="WH_DNA-bd_sf"/>
</dbReference>
<sequence length="266" mass="30068">MRNVTNKNPFIFLNERQQRITDIVEKNGSARVSELSKTFEVSEETIRRDLERLERDGFINRIHGGAVKHYLDDGVEIPVLKRQESHIEEKEMIAKKAASFVEDGDIIAIDASTTSLQMTKYLKDKSLTVITNSIPVTLELVKEEGIEIILIGGYASEESMSLVGNFAERVIQDYHVDKFFFSCMGIDINRGVSEIHEAQALVKKQLLHISETLFLLVDYSKFGVKSLIGLCELEDVDYLISDNKVSIEKIKELNNLGIKSHFGDDG</sequence>
<dbReference type="Gene3D" id="3.40.50.1360">
    <property type="match status" value="1"/>
</dbReference>
<dbReference type="PANTHER" id="PTHR30363">
    <property type="entry name" value="HTH-TYPE TRANSCRIPTIONAL REGULATOR SRLR-RELATED"/>
    <property type="match status" value="1"/>
</dbReference>
<dbReference type="InterPro" id="IPR050313">
    <property type="entry name" value="Carb_Metab_HTH_regulators"/>
</dbReference>
<dbReference type="SMART" id="SM01134">
    <property type="entry name" value="DeoRC"/>
    <property type="match status" value="1"/>
</dbReference>
<dbReference type="InterPro" id="IPR001034">
    <property type="entry name" value="DeoR_HTH"/>
</dbReference>
<name>A0A917UWP7_9BACI</name>
<evidence type="ECO:0000256" key="3">
    <source>
        <dbReference type="ARBA" id="ARBA00023163"/>
    </source>
</evidence>
<accession>A0A917UWP7</accession>
<dbReference type="SMART" id="SM00420">
    <property type="entry name" value="HTH_DEOR"/>
    <property type="match status" value="1"/>
</dbReference>
<dbReference type="RefSeq" id="WP_188632203.1">
    <property type="nucleotide sequence ID" value="NZ_BMNQ01000011.1"/>
</dbReference>
<dbReference type="PROSITE" id="PS00894">
    <property type="entry name" value="HTH_DEOR_1"/>
    <property type="match status" value="1"/>
</dbReference>
<evidence type="ECO:0000259" key="4">
    <source>
        <dbReference type="PROSITE" id="PS51000"/>
    </source>
</evidence>
<dbReference type="InterPro" id="IPR018356">
    <property type="entry name" value="Tscrpt_reg_HTH_DeoR_CS"/>
</dbReference>
<evidence type="ECO:0000313" key="6">
    <source>
        <dbReference type="Proteomes" id="UP000658382"/>
    </source>
</evidence>
<proteinExistence type="predicted"/>
<dbReference type="InterPro" id="IPR036388">
    <property type="entry name" value="WH-like_DNA-bd_sf"/>
</dbReference>
<organism evidence="5 6">
    <name type="scientific">Lentibacillus kapialis</name>
    <dbReference type="NCBI Taxonomy" id="340214"/>
    <lineage>
        <taxon>Bacteria</taxon>
        <taxon>Bacillati</taxon>
        <taxon>Bacillota</taxon>
        <taxon>Bacilli</taxon>
        <taxon>Bacillales</taxon>
        <taxon>Bacillaceae</taxon>
        <taxon>Lentibacillus</taxon>
    </lineage>
</organism>
<dbReference type="Pfam" id="PF00455">
    <property type="entry name" value="DeoRC"/>
    <property type="match status" value="1"/>
</dbReference>
<dbReference type="Proteomes" id="UP000658382">
    <property type="component" value="Unassembled WGS sequence"/>
</dbReference>
<keyword evidence="3" id="KW-0804">Transcription</keyword>
<dbReference type="SUPFAM" id="SSF46785">
    <property type="entry name" value="Winged helix' DNA-binding domain"/>
    <property type="match status" value="1"/>
</dbReference>
<evidence type="ECO:0000256" key="1">
    <source>
        <dbReference type="ARBA" id="ARBA00023015"/>
    </source>
</evidence>
<gene>
    <name evidence="5" type="primary">yulB</name>
    <name evidence="5" type="ORF">GCM10007063_12160</name>
</gene>
<keyword evidence="6" id="KW-1185">Reference proteome</keyword>
<reference evidence="5" key="2">
    <citation type="submission" date="2020-09" db="EMBL/GenBank/DDBJ databases">
        <authorList>
            <person name="Sun Q."/>
            <person name="Ohkuma M."/>
        </authorList>
    </citation>
    <scope>NUCLEOTIDE SEQUENCE</scope>
    <source>
        <strain evidence="5">JCM 12580</strain>
    </source>
</reference>
<feature type="domain" description="HTH deoR-type" evidence="4">
    <location>
        <begin position="13"/>
        <end position="68"/>
    </location>
</feature>
<keyword evidence="1" id="KW-0805">Transcription regulation</keyword>